<evidence type="ECO:0000259" key="2">
    <source>
        <dbReference type="Pfam" id="PF07786"/>
    </source>
</evidence>
<feature type="transmembrane region" description="Helical" evidence="1">
    <location>
        <begin position="237"/>
        <end position="254"/>
    </location>
</feature>
<feature type="transmembrane region" description="Helical" evidence="1">
    <location>
        <begin position="425"/>
        <end position="448"/>
    </location>
</feature>
<evidence type="ECO:0000256" key="1">
    <source>
        <dbReference type="SAM" id="Phobius"/>
    </source>
</evidence>
<keyword evidence="1" id="KW-1133">Transmembrane helix</keyword>
<feature type="transmembrane region" description="Helical" evidence="1">
    <location>
        <begin position="455"/>
        <end position="472"/>
    </location>
</feature>
<feature type="non-terminal residue" evidence="3">
    <location>
        <position position="587"/>
    </location>
</feature>
<accession>A0A7L4AF55</accession>
<keyword evidence="1" id="KW-0472">Membrane</keyword>
<gene>
    <name evidence="3" type="primary">Hgsnat</name>
    <name evidence="3" type="ORF">CIRPEC_R14433</name>
</gene>
<dbReference type="GO" id="GO:0005765">
    <property type="term" value="C:lysosomal membrane"/>
    <property type="evidence" value="ECO:0007669"/>
    <property type="project" value="TreeGrafter"/>
</dbReference>
<organism evidence="3 4">
    <name type="scientific">Circaetus pectoralis</name>
    <name type="common">black-chested snake-eagle</name>
    <dbReference type="NCBI Taxonomy" id="321084"/>
    <lineage>
        <taxon>Eukaryota</taxon>
        <taxon>Metazoa</taxon>
        <taxon>Chordata</taxon>
        <taxon>Craniata</taxon>
        <taxon>Vertebrata</taxon>
        <taxon>Euteleostomi</taxon>
        <taxon>Archelosauria</taxon>
        <taxon>Archosauria</taxon>
        <taxon>Dinosauria</taxon>
        <taxon>Saurischia</taxon>
        <taxon>Theropoda</taxon>
        <taxon>Coelurosauria</taxon>
        <taxon>Aves</taxon>
        <taxon>Neognathae</taxon>
        <taxon>Neoaves</taxon>
        <taxon>Telluraves</taxon>
        <taxon>Accipitrimorphae</taxon>
        <taxon>Accipitriformes</taxon>
        <taxon>Accipitridae</taxon>
        <taxon>Accipitrinae</taxon>
        <taxon>Circaetus</taxon>
    </lineage>
</organism>
<dbReference type="Proteomes" id="UP000562238">
    <property type="component" value="Unassembled WGS sequence"/>
</dbReference>
<feature type="transmembrane region" description="Helical" evidence="1">
    <location>
        <begin position="492"/>
        <end position="512"/>
    </location>
</feature>
<feature type="transmembrane region" description="Helical" evidence="1">
    <location>
        <begin position="305"/>
        <end position="323"/>
    </location>
</feature>
<keyword evidence="3" id="KW-0808">Transferase</keyword>
<feature type="transmembrane region" description="Helical" evidence="1">
    <location>
        <begin position="266"/>
        <end position="285"/>
    </location>
</feature>
<evidence type="ECO:0000313" key="4">
    <source>
        <dbReference type="Proteomes" id="UP000562238"/>
    </source>
</evidence>
<feature type="transmembrane region" description="Helical" evidence="1">
    <location>
        <begin position="524"/>
        <end position="541"/>
    </location>
</feature>
<feature type="transmembrane region" description="Helical" evidence="1">
    <location>
        <begin position="561"/>
        <end position="579"/>
    </location>
</feature>
<dbReference type="PANTHER" id="PTHR31061:SF37">
    <property type="entry name" value="HEPARAN-ALPHA-GLUCOSAMINIDE N-ACETYLTRANSFERASE"/>
    <property type="match status" value="1"/>
</dbReference>
<keyword evidence="1" id="KW-0812">Transmembrane</keyword>
<protein>
    <submittedName>
        <fullName evidence="3">HGNAT acetyltransferase</fullName>
    </submittedName>
</protein>
<feature type="transmembrane region" description="Helical" evidence="1">
    <location>
        <begin position="115"/>
        <end position="138"/>
    </location>
</feature>
<name>A0A7L4AF55_9AVES</name>
<sequence length="587" mass="65916">RMDQAPPPVRNELPAQGLRLAALSAPPHQCLYQFLAFVPPSNGSLRKPGVAAVMVDTQHPLTLLLNGSVGDRQLCKIQYHFGEFGNYSLVVKTLSASTKTVSCDLVINEGPINSYLPIVFAFLVYMGILAILIVGRLFMKIDPVRNWVYKKLNPGETDHLINSELGSPTPPDSVSGDPTLHLWSTASPPPLRSLDTFRGLSLIIMVFVNYGGGKYWFFKHESWNGKLHFPSVVFSRFVFIMGTSISLSLSSMLRRGISKQKLLGKILWRSFLLILLGIIVVNPNYCLGPLSWDNLRIPGVLQRLGFTYLVVAALELLFTRAGAESGTLEMPCPALQDILPYWPQWIFILMLEVIWLCLPPLLPVPGCPRGYLGPGGIGDFGNYPNCTGGAAGYIDRLLLGEKHIYQHPSSSVIYQTTMPYDPEGILGTINTILMAFLGLQAGKIILFYKDQHKQIMSRFVIWSIVMGPPPAILTKCSKEEGFIPINPPLWSISYVTTMSCFAFILLLLIYYLVDVKRLWSGAPFFYPGMNSILVYIGHEVFENYFPFKWKMQDSQSHAEHLTQNLTATTLWVIISYLLYRRRIFWKI</sequence>
<comment type="caution">
    <text evidence="3">The sequence shown here is derived from an EMBL/GenBank/DDBJ whole genome shotgun (WGS) entry which is preliminary data.</text>
</comment>
<dbReference type="EMBL" id="VZZV01001164">
    <property type="protein sequence ID" value="NXW24465.1"/>
    <property type="molecule type" value="Genomic_DNA"/>
</dbReference>
<dbReference type="InterPro" id="IPR012429">
    <property type="entry name" value="HGSNAT_cat"/>
</dbReference>
<keyword evidence="4" id="KW-1185">Reference proteome</keyword>
<dbReference type="PANTHER" id="PTHR31061">
    <property type="entry name" value="LD22376P"/>
    <property type="match status" value="1"/>
</dbReference>
<dbReference type="GO" id="GO:0007041">
    <property type="term" value="P:lysosomal transport"/>
    <property type="evidence" value="ECO:0007669"/>
    <property type="project" value="TreeGrafter"/>
</dbReference>
<proteinExistence type="predicted"/>
<dbReference type="GO" id="GO:0016740">
    <property type="term" value="F:transferase activity"/>
    <property type="evidence" value="ECO:0007669"/>
    <property type="project" value="UniProtKB-KW"/>
</dbReference>
<reference evidence="3 4" key="1">
    <citation type="submission" date="2019-09" db="EMBL/GenBank/DDBJ databases">
        <title>Bird 10,000 Genomes (B10K) Project - Family phase.</title>
        <authorList>
            <person name="Zhang G."/>
        </authorList>
    </citation>
    <scope>NUCLEOTIDE SEQUENCE [LARGE SCALE GENOMIC DNA]</scope>
    <source>
        <strain evidence="3">B10K-DU-010-60</strain>
        <tissue evidence="3">Muscle</tissue>
    </source>
</reference>
<evidence type="ECO:0000313" key="3">
    <source>
        <dbReference type="EMBL" id="NXW24465.1"/>
    </source>
</evidence>
<feature type="domain" description="Heparan-alpha-glucosaminide N-acetyltransferase catalytic" evidence="2">
    <location>
        <begin position="193"/>
        <end position="312"/>
    </location>
</feature>
<feature type="non-terminal residue" evidence="3">
    <location>
        <position position="1"/>
    </location>
</feature>
<feature type="transmembrane region" description="Helical" evidence="1">
    <location>
        <begin position="344"/>
        <end position="362"/>
    </location>
</feature>
<dbReference type="AlphaFoldDB" id="A0A7L4AF55"/>
<feature type="transmembrane region" description="Helical" evidence="1">
    <location>
        <begin position="199"/>
        <end position="217"/>
    </location>
</feature>
<dbReference type="Pfam" id="PF07786">
    <property type="entry name" value="HGSNAT_cat"/>
    <property type="match status" value="1"/>
</dbReference>